<keyword evidence="5 8" id="KW-1133">Transmembrane helix</keyword>
<evidence type="ECO:0000313" key="10">
    <source>
        <dbReference type="RefSeq" id="XP_011495895.1"/>
    </source>
</evidence>
<dbReference type="PANTHER" id="PTHR11923">
    <property type="entry name" value="SCAVENGER RECEPTOR CLASS B TYPE-1 SR-B1"/>
    <property type="match status" value="1"/>
</dbReference>
<evidence type="ECO:0000256" key="6">
    <source>
        <dbReference type="ARBA" id="ARBA00023136"/>
    </source>
</evidence>
<dbReference type="RefSeq" id="XP_011495895.1">
    <property type="nucleotide sequence ID" value="XM_011497593.1"/>
</dbReference>
<dbReference type="GO" id="GO:0005737">
    <property type="term" value="C:cytoplasm"/>
    <property type="evidence" value="ECO:0007669"/>
    <property type="project" value="TreeGrafter"/>
</dbReference>
<dbReference type="GO" id="GO:0005886">
    <property type="term" value="C:plasma membrane"/>
    <property type="evidence" value="ECO:0007669"/>
    <property type="project" value="UniProtKB-SubCell"/>
</dbReference>
<evidence type="ECO:0000256" key="7">
    <source>
        <dbReference type="ARBA" id="ARBA00023180"/>
    </source>
</evidence>
<sequence length="582" mass="66550">MKDATSIWAQLSAMVNESPGGEAKSLRRNSSVVVNRFFGNAVPLRADGRPNWSRRIFFLMTIGLMGLVTGCLLLFLQPYEALFKWKATFGPGGEIYEIWRLPPVDLYLKVYLFNITNHEKYINGKDFKLKFEQIGPYVYKELLEHGNVTFNDNGTVTAVPFHPLQFIPQLSNGTEEDIVIMPNIALLSIANVIKDASMITRWGLNVLIRQTDSKPLVHMTAKEFMFGYKSTLVTLGNNVMPSWIKFDRLGLIDRMYDFKGDIETVYTGETDARLTGLIDKYNGAETLPQWPGECANVQGASDGAKFQSYIEPNQTLKFFRKSLCRSAIMVRTGEKVVKGLYSYKYKFRDHELDNGQINPENKCFCRQDFCLPYGLVDVTDCYYGFPIALSYPHFFESDPTLLNAVEGLNPNPKEHESYFYIQPKSGIPVDLAFRFQINMALQDISSIENVDGFSNLVLPLLWFEIGMYELPDYLNTKFFFYLNILPIMQEIAIYGLFLAGTICLVWSVTKILTYRPANTSISSQWLDSELQRKRMNYLNDKPISRNSKKLDMYFNSLLSTKDEEILEPSALEELVNLKEAIV</sequence>
<name>A0AAJ6YD67_9HYME</name>
<reference evidence="10" key="1">
    <citation type="submission" date="2025-08" db="UniProtKB">
        <authorList>
            <consortium name="RefSeq"/>
        </authorList>
    </citation>
    <scope>IDENTIFICATION</scope>
</reference>
<comment type="similarity">
    <text evidence="2">Belongs to the CD36 family.</text>
</comment>
<dbReference type="AlphaFoldDB" id="A0AAJ6YD67"/>
<keyword evidence="4 8" id="KW-0812">Transmembrane</keyword>
<dbReference type="KEGG" id="csol:105360637"/>
<feature type="transmembrane region" description="Helical" evidence="8">
    <location>
        <begin position="491"/>
        <end position="509"/>
    </location>
</feature>
<dbReference type="PRINTS" id="PR01609">
    <property type="entry name" value="CD36FAMILY"/>
</dbReference>
<keyword evidence="7" id="KW-0325">Glycoprotein</keyword>
<protein>
    <submittedName>
        <fullName evidence="10">Scavenger receptor class B member 1-like</fullName>
    </submittedName>
</protein>
<feature type="transmembrane region" description="Helical" evidence="8">
    <location>
        <begin position="56"/>
        <end position="76"/>
    </location>
</feature>
<keyword evidence="6 8" id="KW-0472">Membrane</keyword>
<evidence type="ECO:0000256" key="3">
    <source>
        <dbReference type="ARBA" id="ARBA00022475"/>
    </source>
</evidence>
<evidence type="ECO:0000256" key="4">
    <source>
        <dbReference type="ARBA" id="ARBA00022692"/>
    </source>
</evidence>
<keyword evidence="9" id="KW-1185">Reference proteome</keyword>
<dbReference type="PANTHER" id="PTHR11923:SF67">
    <property type="entry name" value="RE68569P"/>
    <property type="match status" value="1"/>
</dbReference>
<evidence type="ECO:0000256" key="2">
    <source>
        <dbReference type="ARBA" id="ARBA00010532"/>
    </source>
</evidence>
<proteinExistence type="inferred from homology"/>
<dbReference type="Proteomes" id="UP000695007">
    <property type="component" value="Unplaced"/>
</dbReference>
<dbReference type="GeneID" id="105360637"/>
<organism evidence="9 10">
    <name type="scientific">Ceratosolen solmsi marchali</name>
    <dbReference type="NCBI Taxonomy" id="326594"/>
    <lineage>
        <taxon>Eukaryota</taxon>
        <taxon>Metazoa</taxon>
        <taxon>Ecdysozoa</taxon>
        <taxon>Arthropoda</taxon>
        <taxon>Hexapoda</taxon>
        <taxon>Insecta</taxon>
        <taxon>Pterygota</taxon>
        <taxon>Neoptera</taxon>
        <taxon>Endopterygota</taxon>
        <taxon>Hymenoptera</taxon>
        <taxon>Apocrita</taxon>
        <taxon>Proctotrupomorpha</taxon>
        <taxon>Chalcidoidea</taxon>
        <taxon>Agaonidae</taxon>
        <taxon>Agaoninae</taxon>
        <taxon>Ceratosolen</taxon>
    </lineage>
</organism>
<keyword evidence="3" id="KW-1003">Cell membrane</keyword>
<dbReference type="Pfam" id="PF01130">
    <property type="entry name" value="CD36"/>
    <property type="match status" value="1"/>
</dbReference>
<dbReference type="GO" id="GO:0005044">
    <property type="term" value="F:scavenger receptor activity"/>
    <property type="evidence" value="ECO:0007669"/>
    <property type="project" value="TreeGrafter"/>
</dbReference>
<evidence type="ECO:0000256" key="5">
    <source>
        <dbReference type="ARBA" id="ARBA00022989"/>
    </source>
</evidence>
<dbReference type="InterPro" id="IPR002159">
    <property type="entry name" value="CD36_fam"/>
</dbReference>
<gene>
    <name evidence="10" type="primary">LOC105360637</name>
</gene>
<comment type="subcellular location">
    <subcellularLocation>
        <location evidence="1">Cell membrane</location>
    </subcellularLocation>
</comment>
<evidence type="ECO:0000256" key="1">
    <source>
        <dbReference type="ARBA" id="ARBA00004236"/>
    </source>
</evidence>
<evidence type="ECO:0000313" key="9">
    <source>
        <dbReference type="Proteomes" id="UP000695007"/>
    </source>
</evidence>
<accession>A0AAJ6YD67</accession>
<evidence type="ECO:0000256" key="8">
    <source>
        <dbReference type="SAM" id="Phobius"/>
    </source>
</evidence>